<feature type="non-terminal residue" evidence="3">
    <location>
        <position position="1"/>
    </location>
</feature>
<accession>A0A2W1BCA4</accession>
<evidence type="ECO:0000256" key="1">
    <source>
        <dbReference type="SAM" id="Coils"/>
    </source>
</evidence>
<evidence type="ECO:0000256" key="2">
    <source>
        <dbReference type="SAM" id="MobiDB-lite"/>
    </source>
</evidence>
<protein>
    <submittedName>
        <fullName evidence="3">Uncharacterized protein</fullName>
    </submittedName>
</protein>
<keyword evidence="1" id="KW-0175">Coiled coil</keyword>
<gene>
    <name evidence="3" type="primary">HaOG215379</name>
    <name evidence="3" type="ORF">B5X24_HaOG215379</name>
</gene>
<reference evidence="3 4" key="1">
    <citation type="journal article" date="2017" name="BMC Biol.">
        <title>Genomic innovations, transcriptional plasticity and gene loss underlying the evolution and divergence of two highly polyphagous and invasive Helicoverpa pest species.</title>
        <authorList>
            <person name="Pearce S.L."/>
            <person name="Clarke D.F."/>
            <person name="East P.D."/>
            <person name="Elfekih S."/>
            <person name="Gordon K.H."/>
            <person name="Jermiin L.S."/>
            <person name="McGaughran A."/>
            <person name="Oakeshott J.G."/>
            <person name="Papanikolaou A."/>
            <person name="Perera O.P."/>
            <person name="Rane R.V."/>
            <person name="Richards S."/>
            <person name="Tay W.T."/>
            <person name="Walsh T.K."/>
            <person name="Anderson A."/>
            <person name="Anderson C.J."/>
            <person name="Asgari S."/>
            <person name="Board P.G."/>
            <person name="Bretschneider A."/>
            <person name="Campbell P.M."/>
            <person name="Chertemps T."/>
            <person name="Christeller J.T."/>
            <person name="Coppin C.W."/>
            <person name="Downes S.J."/>
            <person name="Duan G."/>
            <person name="Farnsworth C.A."/>
            <person name="Good R.T."/>
            <person name="Han L.B."/>
            <person name="Han Y.C."/>
            <person name="Hatje K."/>
            <person name="Horne I."/>
            <person name="Huang Y.P."/>
            <person name="Hughes D.S."/>
            <person name="Jacquin-Joly E."/>
            <person name="James W."/>
            <person name="Jhangiani S."/>
            <person name="Kollmar M."/>
            <person name="Kuwar S.S."/>
            <person name="Li S."/>
            <person name="Liu N.Y."/>
            <person name="Maibeche M.T."/>
            <person name="Miller J.R."/>
            <person name="Montagne N."/>
            <person name="Perry T."/>
            <person name="Qu J."/>
            <person name="Song S.V."/>
            <person name="Sutton G.G."/>
            <person name="Vogel H."/>
            <person name="Walenz B.P."/>
            <person name="Xu W."/>
            <person name="Zhang H.J."/>
            <person name="Zou Z."/>
            <person name="Batterham P."/>
            <person name="Edwards O.R."/>
            <person name="Feyereisen R."/>
            <person name="Gibbs R.A."/>
            <person name="Heckel D.G."/>
            <person name="McGrath A."/>
            <person name="Robin C."/>
            <person name="Scherer S.E."/>
            <person name="Worley K.C."/>
            <person name="Wu Y.D."/>
        </authorList>
    </citation>
    <scope>NUCLEOTIDE SEQUENCE [LARGE SCALE GENOMIC DNA]</scope>
    <source>
        <strain evidence="3">Harm_GR_Male_#8</strain>
        <tissue evidence="3">Whole organism</tissue>
    </source>
</reference>
<proteinExistence type="predicted"/>
<dbReference type="OrthoDB" id="8251691at2759"/>
<keyword evidence="4" id="KW-1185">Reference proteome</keyword>
<feature type="compositionally biased region" description="Polar residues" evidence="2">
    <location>
        <begin position="11"/>
        <end position="22"/>
    </location>
</feature>
<dbReference type="AlphaFoldDB" id="A0A2W1BCA4"/>
<sequence length="347" mass="39136">VGGDSAPSRMSRASSVASTTHPTEVPREMKRTKQLLLDIEALYLILLRLEELNDPLAISNALILKEREEKQKQLEAAQKEAESEQQEVSNLFLKNIESVQRRPKQDSPKSESIDKRQVVNLAVNQKPVPTKNLLDEDKDDLINKMFAGLLHSDRVQQMLTVRKGRTLITRFVSRVPATHGRLRWLWARVLRALPHAARRDDTACVSLAKHYTDYIQTTSGWAPILESCGLLSEAFDPARTPYALTTAFTLSCVCALIDKASMLVNTPEATSNERQWSKFLKTLARALKNTTLTVARPVKPMSATKLTYHMKQLDSRTTIEILQRGKTAEFADLTKTEVAEQLIKYLC</sequence>
<dbReference type="EMBL" id="KZ150508">
    <property type="protein sequence ID" value="PZC70646.1"/>
    <property type="molecule type" value="Genomic_DNA"/>
</dbReference>
<feature type="region of interest" description="Disordered" evidence="2">
    <location>
        <begin position="1"/>
        <end position="27"/>
    </location>
</feature>
<organism evidence="3 4">
    <name type="scientific">Helicoverpa armigera</name>
    <name type="common">Cotton bollworm</name>
    <name type="synonym">Heliothis armigera</name>
    <dbReference type="NCBI Taxonomy" id="29058"/>
    <lineage>
        <taxon>Eukaryota</taxon>
        <taxon>Metazoa</taxon>
        <taxon>Ecdysozoa</taxon>
        <taxon>Arthropoda</taxon>
        <taxon>Hexapoda</taxon>
        <taxon>Insecta</taxon>
        <taxon>Pterygota</taxon>
        <taxon>Neoptera</taxon>
        <taxon>Endopterygota</taxon>
        <taxon>Lepidoptera</taxon>
        <taxon>Glossata</taxon>
        <taxon>Ditrysia</taxon>
        <taxon>Noctuoidea</taxon>
        <taxon>Noctuidae</taxon>
        <taxon>Heliothinae</taxon>
        <taxon>Helicoverpa</taxon>
    </lineage>
</organism>
<name>A0A2W1BCA4_HELAM</name>
<evidence type="ECO:0000313" key="3">
    <source>
        <dbReference type="EMBL" id="PZC70646.1"/>
    </source>
</evidence>
<feature type="coiled-coil region" evidence="1">
    <location>
        <begin position="60"/>
        <end position="94"/>
    </location>
</feature>
<dbReference type="Proteomes" id="UP000249218">
    <property type="component" value="Unassembled WGS sequence"/>
</dbReference>
<evidence type="ECO:0000313" key="4">
    <source>
        <dbReference type="Proteomes" id="UP000249218"/>
    </source>
</evidence>